<organism evidence="2 3">
    <name type="scientific">Xanthomonas sacchari</name>
    <dbReference type="NCBI Taxonomy" id="56458"/>
    <lineage>
        <taxon>Bacteria</taxon>
        <taxon>Pseudomonadati</taxon>
        <taxon>Pseudomonadota</taxon>
        <taxon>Gammaproteobacteria</taxon>
        <taxon>Lysobacterales</taxon>
        <taxon>Lysobacteraceae</taxon>
        <taxon>Xanthomonas</taxon>
    </lineage>
</organism>
<dbReference type="GeneID" id="93876973"/>
<feature type="signal peptide" evidence="1">
    <location>
        <begin position="1"/>
        <end position="22"/>
    </location>
</feature>
<sequence>MNAYKIAGAAALALLFCTAAQAEVVVVMSSKSPVDSLSKDQVSQIFLAKSNALPGGAQATPIDQDEGAKAREEFYKKVTGRDAAQLKSYWSQLMFTGKAQRPKHVAGDDAVKKAVAASPGAIGYIDAGAQDASVKVVFKP</sequence>
<name>A0A2P5YZ60_9XANT</name>
<dbReference type="RefSeq" id="WP_010343040.1">
    <property type="nucleotide sequence ID" value="NZ_CP132343.1"/>
</dbReference>
<proteinExistence type="predicted"/>
<accession>A0A2P5YZ60</accession>
<dbReference type="OrthoDB" id="5368544at2"/>
<dbReference type="Proteomes" id="UP000247346">
    <property type="component" value="Unassembled WGS sequence"/>
</dbReference>
<evidence type="ECO:0000313" key="3">
    <source>
        <dbReference type="Proteomes" id="UP000247346"/>
    </source>
</evidence>
<dbReference type="SUPFAM" id="SSF53850">
    <property type="entry name" value="Periplasmic binding protein-like II"/>
    <property type="match status" value="1"/>
</dbReference>
<reference evidence="2 3" key="1">
    <citation type="submission" date="2016-08" db="EMBL/GenBank/DDBJ databases">
        <authorList>
            <person name="Seilhamer J.J."/>
        </authorList>
    </citation>
    <scope>NUCLEOTIDE SEQUENCE [LARGE SCALE GENOMIC DNA]</scope>
    <source>
        <strain evidence="2 3">CFBP4641</strain>
    </source>
</reference>
<dbReference type="Gene3D" id="3.40.190.10">
    <property type="entry name" value="Periplasmic binding protein-like II"/>
    <property type="match status" value="1"/>
</dbReference>
<dbReference type="AlphaFoldDB" id="A0A2P5YZ60"/>
<gene>
    <name evidence="2" type="ORF">XsacCFBP4641_19385</name>
</gene>
<evidence type="ECO:0000256" key="1">
    <source>
        <dbReference type="SAM" id="SignalP"/>
    </source>
</evidence>
<dbReference type="EMBL" id="MDEK01000022">
    <property type="protein sequence ID" value="PPU80140.1"/>
    <property type="molecule type" value="Genomic_DNA"/>
</dbReference>
<evidence type="ECO:0000313" key="2">
    <source>
        <dbReference type="EMBL" id="PPU80140.1"/>
    </source>
</evidence>
<protein>
    <submittedName>
        <fullName evidence="2">Phosphate ABC transporter substrate-binding protein</fullName>
    </submittedName>
</protein>
<feature type="chain" id="PRO_5015170217" evidence="1">
    <location>
        <begin position="23"/>
        <end position="140"/>
    </location>
</feature>
<dbReference type="STRING" id="56458.SB85_13100"/>
<comment type="caution">
    <text evidence="2">The sequence shown here is derived from an EMBL/GenBank/DDBJ whole genome shotgun (WGS) entry which is preliminary data.</text>
</comment>
<keyword evidence="1" id="KW-0732">Signal</keyword>